<keyword evidence="3" id="KW-0479">Metal-binding</keyword>
<dbReference type="PROSITE" id="PS51918">
    <property type="entry name" value="RADICAL_SAM"/>
    <property type="match status" value="1"/>
</dbReference>
<dbReference type="InterPro" id="IPR051198">
    <property type="entry name" value="BchE-like"/>
</dbReference>
<dbReference type="InterPro" id="IPR007197">
    <property type="entry name" value="rSAM"/>
</dbReference>
<evidence type="ECO:0000313" key="7">
    <source>
        <dbReference type="EMBL" id="GAG81850.1"/>
    </source>
</evidence>
<accession>X1AGY0</accession>
<dbReference type="Gene3D" id="3.80.30.20">
    <property type="entry name" value="tm_1862 like domain"/>
    <property type="match status" value="1"/>
</dbReference>
<dbReference type="SUPFAM" id="SSF102114">
    <property type="entry name" value="Radical SAM enzymes"/>
    <property type="match status" value="1"/>
</dbReference>
<evidence type="ECO:0000256" key="2">
    <source>
        <dbReference type="ARBA" id="ARBA00022691"/>
    </source>
</evidence>
<comment type="cofactor">
    <cofactor evidence="1">
        <name>[4Fe-4S] cluster</name>
        <dbReference type="ChEBI" id="CHEBI:49883"/>
    </cofactor>
</comment>
<dbReference type="PANTHER" id="PTHR43409">
    <property type="entry name" value="ANAEROBIC MAGNESIUM-PROTOPORPHYRIN IX MONOMETHYL ESTER CYCLASE-RELATED"/>
    <property type="match status" value="1"/>
</dbReference>
<comment type="caution">
    <text evidence="7">The sequence shown here is derived from an EMBL/GenBank/DDBJ whole genome shotgun (WGS) entry which is preliminary data.</text>
</comment>
<dbReference type="InterPro" id="IPR058240">
    <property type="entry name" value="rSAM_sf"/>
</dbReference>
<dbReference type="EMBL" id="BART01011188">
    <property type="protein sequence ID" value="GAG81850.1"/>
    <property type="molecule type" value="Genomic_DNA"/>
</dbReference>
<dbReference type="GO" id="GO:0046872">
    <property type="term" value="F:metal ion binding"/>
    <property type="evidence" value="ECO:0007669"/>
    <property type="project" value="UniProtKB-KW"/>
</dbReference>
<name>X1AGY0_9ZZZZ</name>
<dbReference type="Pfam" id="PF04055">
    <property type="entry name" value="Radical_SAM"/>
    <property type="match status" value="1"/>
</dbReference>
<evidence type="ECO:0000256" key="3">
    <source>
        <dbReference type="ARBA" id="ARBA00022723"/>
    </source>
</evidence>
<organism evidence="7">
    <name type="scientific">marine sediment metagenome</name>
    <dbReference type="NCBI Taxonomy" id="412755"/>
    <lineage>
        <taxon>unclassified sequences</taxon>
        <taxon>metagenomes</taxon>
        <taxon>ecological metagenomes</taxon>
    </lineage>
</organism>
<sequence length="269" mass="31409">EDIIKEIAIIQNELKYKNLIITDDSVVVKSKYIKEILRLKIKEGLDIPFWILARADHLDEEGARLMRRANAAGIQIGLESVVPRIVEKYGKTNGDPYQWHQTLTRAFELADKYQLIVIVTFIIGGPSETAKEMQATLDYCRTSKIDVVQPFPFRFAFESDLWREAIQKGQINPSQYYAFNDKSYGTTEFSSEEIFKNVLEAQHLINSPLLNTRRYLRLGRKLLKQMNPLGYRNVIRSPLIIKNYNKLRYPYLKKKGILQDYFENPWKSP</sequence>
<evidence type="ECO:0000256" key="1">
    <source>
        <dbReference type="ARBA" id="ARBA00001966"/>
    </source>
</evidence>
<dbReference type="PANTHER" id="PTHR43409:SF7">
    <property type="entry name" value="BLL1977 PROTEIN"/>
    <property type="match status" value="1"/>
</dbReference>
<gene>
    <name evidence="7" type="ORF">S01H4_23950</name>
</gene>
<protein>
    <recommendedName>
        <fullName evidence="6">Radical SAM core domain-containing protein</fullName>
    </recommendedName>
</protein>
<proteinExistence type="predicted"/>
<dbReference type="GO" id="GO:0003824">
    <property type="term" value="F:catalytic activity"/>
    <property type="evidence" value="ECO:0007669"/>
    <property type="project" value="InterPro"/>
</dbReference>
<keyword evidence="4" id="KW-0408">Iron</keyword>
<evidence type="ECO:0000256" key="5">
    <source>
        <dbReference type="ARBA" id="ARBA00023014"/>
    </source>
</evidence>
<feature type="domain" description="Radical SAM core" evidence="6">
    <location>
        <begin position="1"/>
        <end position="197"/>
    </location>
</feature>
<evidence type="ECO:0000256" key="4">
    <source>
        <dbReference type="ARBA" id="ARBA00023004"/>
    </source>
</evidence>
<feature type="non-terminal residue" evidence="7">
    <location>
        <position position="1"/>
    </location>
</feature>
<evidence type="ECO:0000259" key="6">
    <source>
        <dbReference type="PROSITE" id="PS51918"/>
    </source>
</evidence>
<keyword evidence="5" id="KW-0411">Iron-sulfur</keyword>
<dbReference type="AlphaFoldDB" id="X1AGY0"/>
<reference evidence="7" key="1">
    <citation type="journal article" date="2014" name="Front. Microbiol.">
        <title>High frequency of phylogenetically diverse reductive dehalogenase-homologous genes in deep subseafloor sedimentary metagenomes.</title>
        <authorList>
            <person name="Kawai M."/>
            <person name="Futagami T."/>
            <person name="Toyoda A."/>
            <person name="Takaki Y."/>
            <person name="Nishi S."/>
            <person name="Hori S."/>
            <person name="Arai W."/>
            <person name="Tsubouchi T."/>
            <person name="Morono Y."/>
            <person name="Uchiyama I."/>
            <person name="Ito T."/>
            <person name="Fujiyama A."/>
            <person name="Inagaki F."/>
            <person name="Takami H."/>
        </authorList>
    </citation>
    <scope>NUCLEOTIDE SEQUENCE</scope>
    <source>
        <strain evidence="7">Expedition CK06-06</strain>
    </source>
</reference>
<keyword evidence="2" id="KW-0949">S-adenosyl-L-methionine</keyword>
<dbReference type="InterPro" id="IPR023404">
    <property type="entry name" value="rSAM_horseshoe"/>
</dbReference>
<dbReference type="GO" id="GO:0051536">
    <property type="term" value="F:iron-sulfur cluster binding"/>
    <property type="evidence" value="ECO:0007669"/>
    <property type="project" value="UniProtKB-KW"/>
</dbReference>